<organism evidence="1 2">
    <name type="scientific">Russula earlei</name>
    <dbReference type="NCBI Taxonomy" id="71964"/>
    <lineage>
        <taxon>Eukaryota</taxon>
        <taxon>Fungi</taxon>
        <taxon>Dikarya</taxon>
        <taxon>Basidiomycota</taxon>
        <taxon>Agaricomycotina</taxon>
        <taxon>Agaricomycetes</taxon>
        <taxon>Russulales</taxon>
        <taxon>Russulaceae</taxon>
        <taxon>Russula</taxon>
    </lineage>
</organism>
<accession>A0ACC0U8Q4</accession>
<proteinExistence type="predicted"/>
<gene>
    <name evidence="1" type="ORF">F5148DRAFT_1200205</name>
</gene>
<dbReference type="Proteomes" id="UP001207468">
    <property type="component" value="Unassembled WGS sequence"/>
</dbReference>
<comment type="caution">
    <text evidence="1">The sequence shown here is derived from an EMBL/GenBank/DDBJ whole genome shotgun (WGS) entry which is preliminary data.</text>
</comment>
<evidence type="ECO:0000313" key="2">
    <source>
        <dbReference type="Proteomes" id="UP001207468"/>
    </source>
</evidence>
<dbReference type="EMBL" id="JAGFNK010000104">
    <property type="protein sequence ID" value="KAI9508003.1"/>
    <property type="molecule type" value="Genomic_DNA"/>
</dbReference>
<sequence length="178" mass="19866">MRFLDIFSLILAILGTYGIFVALRFLLPRNYISVVSTELNEAEILLNHLVANNVIPNGSDHRNDLAILHNEYLRMRTESHRSPGFFPQLRLTFLCGLTYRLYDLSSRIGGFQREVELAVGERQFISLTTAQSGTTTALPASATSKQPDFQAVDRWTFTSLFVSVMSVPTLVIAAPATV</sequence>
<name>A0ACC0U8Q4_9AGAM</name>
<protein>
    <submittedName>
        <fullName evidence="1">Uncharacterized protein</fullName>
    </submittedName>
</protein>
<reference evidence="1" key="1">
    <citation type="submission" date="2021-03" db="EMBL/GenBank/DDBJ databases">
        <title>Evolutionary priming and transition to the ectomycorrhizal habit in an iconic lineage of mushroom-forming fungi: is preadaptation a requirement?</title>
        <authorList>
            <consortium name="DOE Joint Genome Institute"/>
            <person name="Looney B.P."/>
            <person name="Miyauchi S."/>
            <person name="Morin E."/>
            <person name="Drula E."/>
            <person name="Courty P.E."/>
            <person name="Chicoki N."/>
            <person name="Fauchery L."/>
            <person name="Kohler A."/>
            <person name="Kuo A."/>
            <person name="LaButti K."/>
            <person name="Pangilinan J."/>
            <person name="Lipzen A."/>
            <person name="Riley R."/>
            <person name="Andreopoulos W."/>
            <person name="He G."/>
            <person name="Johnson J."/>
            <person name="Barry K.W."/>
            <person name="Grigoriev I.V."/>
            <person name="Nagy L."/>
            <person name="Hibbett D."/>
            <person name="Henrissat B."/>
            <person name="Matheny P.B."/>
            <person name="Labbe J."/>
            <person name="Martin A.F."/>
        </authorList>
    </citation>
    <scope>NUCLEOTIDE SEQUENCE</scope>
    <source>
        <strain evidence="1">BPL698</strain>
    </source>
</reference>
<evidence type="ECO:0000313" key="1">
    <source>
        <dbReference type="EMBL" id="KAI9508003.1"/>
    </source>
</evidence>
<keyword evidence="2" id="KW-1185">Reference proteome</keyword>